<dbReference type="Proteomes" id="UP000006790">
    <property type="component" value="Chromosome 1"/>
</dbReference>
<dbReference type="InterPro" id="IPR002048">
    <property type="entry name" value="EF_hand_dom"/>
</dbReference>
<proteinExistence type="predicted"/>
<keyword evidence="1 2" id="KW-0732">Signal</keyword>
<dbReference type="GeneID" id="11471391"/>
<dbReference type="eggNOG" id="ENOG502QRFY">
    <property type="taxonomic scope" value="Eukaryota"/>
</dbReference>
<evidence type="ECO:0000256" key="1">
    <source>
        <dbReference type="ARBA" id="ARBA00022729"/>
    </source>
</evidence>
<dbReference type="PROSITE" id="PS50222">
    <property type="entry name" value="EF_HAND_2"/>
    <property type="match status" value="1"/>
</dbReference>
<dbReference type="RefSeq" id="XP_003644364.1">
    <property type="nucleotide sequence ID" value="XM_003644316.1"/>
</dbReference>
<protein>
    <recommendedName>
        <fullName evidence="3">EF-hand domain-containing protein</fullName>
    </recommendedName>
</protein>
<evidence type="ECO:0000256" key="2">
    <source>
        <dbReference type="SAM" id="SignalP"/>
    </source>
</evidence>
<dbReference type="InterPro" id="IPR040250">
    <property type="entry name" value="Nucleobindin"/>
</dbReference>
<dbReference type="SUPFAM" id="SSF47473">
    <property type="entry name" value="EF-hand"/>
    <property type="match status" value="1"/>
</dbReference>
<dbReference type="AlphaFoldDB" id="G8JN83"/>
<feature type="domain" description="EF-hand" evidence="3">
    <location>
        <begin position="106"/>
        <end position="141"/>
    </location>
</feature>
<evidence type="ECO:0000313" key="4">
    <source>
        <dbReference type="EMBL" id="AET37547.1"/>
    </source>
</evidence>
<dbReference type="FunCoup" id="G8JN83">
    <property type="interactions" value="39"/>
</dbReference>
<dbReference type="OrthoDB" id="289247at2759"/>
<keyword evidence="5" id="KW-1185">Reference proteome</keyword>
<dbReference type="FunFam" id="1.10.238.10:FF:000309">
    <property type="entry name" value="Chromosome 21, whole genome shotgun sequence"/>
    <property type="match status" value="1"/>
</dbReference>
<feature type="signal peptide" evidence="2">
    <location>
        <begin position="1"/>
        <end position="21"/>
    </location>
</feature>
<dbReference type="KEGG" id="erc:Ecym_1309"/>
<dbReference type="EMBL" id="CP002497">
    <property type="protein sequence ID" value="AET37547.1"/>
    <property type="molecule type" value="Genomic_DNA"/>
</dbReference>
<organism evidence="4 5">
    <name type="scientific">Eremothecium cymbalariae (strain CBS 270.75 / DBVPG 7215 / KCTC 17166 / NRRL Y-17582)</name>
    <name type="common">Yeast</name>
    <dbReference type="NCBI Taxonomy" id="931890"/>
    <lineage>
        <taxon>Eukaryota</taxon>
        <taxon>Fungi</taxon>
        <taxon>Dikarya</taxon>
        <taxon>Ascomycota</taxon>
        <taxon>Saccharomycotina</taxon>
        <taxon>Saccharomycetes</taxon>
        <taxon>Saccharomycetales</taxon>
        <taxon>Saccharomycetaceae</taxon>
        <taxon>Eremothecium</taxon>
    </lineage>
</organism>
<dbReference type="PANTHER" id="PTHR19237:SF20">
    <property type="entry name" value="NUCLEOBINDIN 1"/>
    <property type="match status" value="1"/>
</dbReference>
<dbReference type="OMA" id="EQMAIVE"/>
<reference evidence="5" key="1">
    <citation type="journal article" date="2012" name="G3 (Bethesda)">
        <title>Pichia sorbitophila, an interspecies yeast hybrid reveals early steps of genome resolution following polyploidization.</title>
        <authorList>
            <person name="Leh Louis V."/>
            <person name="Despons L."/>
            <person name="Friedrich A."/>
            <person name="Martin T."/>
            <person name="Durrens P."/>
            <person name="Casaregola S."/>
            <person name="Neuveglise C."/>
            <person name="Fairhead C."/>
            <person name="Marck C."/>
            <person name="Cruz J.A."/>
            <person name="Straub M.L."/>
            <person name="Kugler V."/>
            <person name="Sacerdot C."/>
            <person name="Uzunov Z."/>
            <person name="Thierry A."/>
            <person name="Weiss S."/>
            <person name="Bleykasten C."/>
            <person name="De Montigny J."/>
            <person name="Jacques N."/>
            <person name="Jung P."/>
            <person name="Lemaire M."/>
            <person name="Mallet S."/>
            <person name="Morel G."/>
            <person name="Richard G.F."/>
            <person name="Sarkar A."/>
            <person name="Savel G."/>
            <person name="Schacherer J."/>
            <person name="Seret M.L."/>
            <person name="Talla E."/>
            <person name="Samson G."/>
            <person name="Jubin C."/>
            <person name="Poulain J."/>
            <person name="Vacherie B."/>
            <person name="Barbe V."/>
            <person name="Pelletier E."/>
            <person name="Sherman D.J."/>
            <person name="Westhof E."/>
            <person name="Weissenbach J."/>
            <person name="Baret P.V."/>
            <person name="Wincker P."/>
            <person name="Gaillardin C."/>
            <person name="Dujon B."/>
            <person name="Souciet J.L."/>
        </authorList>
    </citation>
    <scope>NUCLEOTIDE SEQUENCE [LARGE SCALE GENOMIC DNA]</scope>
    <source>
        <strain evidence="5">CBS 270.75 / DBVPG 7215 / KCTC 17166 / NRRL Y-17582</strain>
    </source>
</reference>
<sequence>MKFHQLVWYLVLMVIGGKCLPQVENSKPKSEQLPKGMAWEEWHMDHEHQMSKYTPEEFFGLHDKGNKGYFDKHDLLSMYGLTRDEIVGSGDGMGVHDDSEAIDTSIGDRVVKFLIKLLDVDDDTKINKDEYLNFAKKGKGMPDLGLGVGHHSDFESEYDIHHWNEYHKVDDQAIQKVHKEDIEHELLHHEHEIEHEKMLQRGASRNSVLTDDELESRISVKAIPNKYYNGPK</sequence>
<evidence type="ECO:0000259" key="3">
    <source>
        <dbReference type="PROSITE" id="PS50222"/>
    </source>
</evidence>
<evidence type="ECO:0000313" key="5">
    <source>
        <dbReference type="Proteomes" id="UP000006790"/>
    </source>
</evidence>
<dbReference type="Gene3D" id="1.10.238.10">
    <property type="entry name" value="EF-hand"/>
    <property type="match status" value="1"/>
</dbReference>
<gene>
    <name evidence="4" type="ordered locus">Ecym_1309</name>
</gene>
<dbReference type="InParanoid" id="G8JN83"/>
<feature type="chain" id="PRO_5003510875" description="EF-hand domain-containing protein" evidence="2">
    <location>
        <begin position="22"/>
        <end position="232"/>
    </location>
</feature>
<dbReference type="PANTHER" id="PTHR19237">
    <property type="entry name" value="NUCLEOBINDIN"/>
    <property type="match status" value="1"/>
</dbReference>
<accession>G8JN83</accession>
<dbReference type="GO" id="GO:0005509">
    <property type="term" value="F:calcium ion binding"/>
    <property type="evidence" value="ECO:0007669"/>
    <property type="project" value="InterPro"/>
</dbReference>
<name>G8JN83_ERECY</name>
<dbReference type="GO" id="GO:0005793">
    <property type="term" value="C:endoplasmic reticulum-Golgi intermediate compartment"/>
    <property type="evidence" value="ECO:0007669"/>
    <property type="project" value="TreeGrafter"/>
</dbReference>
<dbReference type="InterPro" id="IPR011992">
    <property type="entry name" value="EF-hand-dom_pair"/>
</dbReference>
<dbReference type="HOGENOM" id="CLU_096561_1_0_1"/>